<keyword evidence="3 6" id="KW-0812">Transmembrane</keyword>
<dbReference type="RefSeq" id="WP_130022175.1">
    <property type="nucleotide sequence ID" value="NZ_SEWF01000022.1"/>
</dbReference>
<evidence type="ECO:0000313" key="7">
    <source>
        <dbReference type="EMBL" id="RYU94765.1"/>
    </source>
</evidence>
<evidence type="ECO:0000256" key="4">
    <source>
        <dbReference type="ARBA" id="ARBA00022989"/>
    </source>
</evidence>
<dbReference type="PANTHER" id="PTHR42770">
    <property type="entry name" value="AMINO ACID TRANSPORTER-RELATED"/>
    <property type="match status" value="1"/>
</dbReference>
<evidence type="ECO:0000256" key="6">
    <source>
        <dbReference type="SAM" id="Phobius"/>
    </source>
</evidence>
<dbReference type="Gene3D" id="1.20.1740.10">
    <property type="entry name" value="Amino acid/polyamine transporter I"/>
    <property type="match status" value="1"/>
</dbReference>
<feature type="transmembrane region" description="Helical" evidence="6">
    <location>
        <begin position="387"/>
        <end position="408"/>
    </location>
</feature>
<dbReference type="Proteomes" id="UP000293162">
    <property type="component" value="Unassembled WGS sequence"/>
</dbReference>
<dbReference type="NCBIfam" id="TIGR00908">
    <property type="entry name" value="2A0305"/>
    <property type="match status" value="1"/>
</dbReference>
<dbReference type="GO" id="GO:0005886">
    <property type="term" value="C:plasma membrane"/>
    <property type="evidence" value="ECO:0007669"/>
    <property type="project" value="UniProtKB-SubCell"/>
</dbReference>
<reference evidence="7 8" key="1">
    <citation type="submission" date="2019-02" db="EMBL/GenBank/DDBJ databases">
        <title>Bacterial novel species Emticicia sp. 17J42-9 isolated from soil.</title>
        <authorList>
            <person name="Jung H.-Y."/>
        </authorList>
    </citation>
    <scope>NUCLEOTIDE SEQUENCE [LARGE SCALE GENOMIC DNA]</scope>
    <source>
        <strain evidence="7 8">17J42-9</strain>
    </source>
</reference>
<feature type="transmembrane region" description="Helical" evidence="6">
    <location>
        <begin position="352"/>
        <end position="375"/>
    </location>
</feature>
<feature type="transmembrane region" description="Helical" evidence="6">
    <location>
        <begin position="328"/>
        <end position="346"/>
    </location>
</feature>
<comment type="caution">
    <text evidence="7">The sequence shown here is derived from an EMBL/GenBank/DDBJ whole genome shotgun (WGS) entry which is preliminary data.</text>
</comment>
<proteinExistence type="predicted"/>
<dbReference type="OrthoDB" id="9810109at2"/>
<dbReference type="InterPro" id="IPR004757">
    <property type="entry name" value="EtNH_permease"/>
</dbReference>
<dbReference type="PANTHER" id="PTHR42770:SF7">
    <property type="entry name" value="MEMBRANE PROTEIN"/>
    <property type="match status" value="1"/>
</dbReference>
<comment type="subcellular location">
    <subcellularLocation>
        <location evidence="1">Cell membrane</location>
        <topology evidence="1">Multi-pass membrane protein</topology>
    </subcellularLocation>
</comment>
<dbReference type="GO" id="GO:0022857">
    <property type="term" value="F:transmembrane transporter activity"/>
    <property type="evidence" value="ECO:0007669"/>
    <property type="project" value="InterPro"/>
</dbReference>
<evidence type="ECO:0000313" key="8">
    <source>
        <dbReference type="Proteomes" id="UP000293162"/>
    </source>
</evidence>
<feature type="transmembrane region" description="Helical" evidence="6">
    <location>
        <begin position="278"/>
        <end position="301"/>
    </location>
</feature>
<dbReference type="InterPro" id="IPR002293">
    <property type="entry name" value="AA/rel_permease1"/>
</dbReference>
<keyword evidence="4 6" id="KW-1133">Transmembrane helix</keyword>
<feature type="transmembrane region" description="Helical" evidence="6">
    <location>
        <begin position="119"/>
        <end position="142"/>
    </location>
</feature>
<gene>
    <name evidence="7" type="primary">eat</name>
    <name evidence="7" type="ORF">EWM59_15655</name>
</gene>
<dbReference type="EMBL" id="SEWF01000022">
    <property type="protein sequence ID" value="RYU94765.1"/>
    <property type="molecule type" value="Genomic_DNA"/>
</dbReference>
<organism evidence="7 8">
    <name type="scientific">Emticicia agri</name>
    <dbReference type="NCBI Taxonomy" id="2492393"/>
    <lineage>
        <taxon>Bacteria</taxon>
        <taxon>Pseudomonadati</taxon>
        <taxon>Bacteroidota</taxon>
        <taxon>Cytophagia</taxon>
        <taxon>Cytophagales</taxon>
        <taxon>Leadbetterellaceae</taxon>
        <taxon>Emticicia</taxon>
    </lineage>
</organism>
<dbReference type="Pfam" id="PF13520">
    <property type="entry name" value="AA_permease_2"/>
    <property type="match status" value="1"/>
</dbReference>
<evidence type="ECO:0000256" key="2">
    <source>
        <dbReference type="ARBA" id="ARBA00022475"/>
    </source>
</evidence>
<feature type="transmembrane region" description="Helical" evidence="6">
    <location>
        <begin position="414"/>
        <end position="433"/>
    </location>
</feature>
<feature type="transmembrane region" description="Helical" evidence="6">
    <location>
        <begin position="46"/>
        <end position="68"/>
    </location>
</feature>
<accession>A0A4Q5LYN1</accession>
<sequence>MAQSQEEKLQKSLTPTLLWGLGVGYVISGMYFGWNLGLEKGGTLGMAIATIVVVILYITFSLSYAELACAIPKAGGAFDYANRALGKKWGFLAGMSQNIEFLFAPPAIAVGIGSYFNVIFPQFSVTAIAITAYLLFTALNVLGTKLASTFELVITVLAVLGLIIFWIVVFPDFEVKNLSINLLPNGWAGSFAALPFAIWFFLGIEGLANVAEESVHPQKDITWGFGSAMTTLVILCLFTFLGAVGVNGWETIVFKADGSTSDSPLPMAMSKVISDSSVIYQVIVGIGTCGLIASFHGLVLAAGRSTFEFGRVGNAPLFLGKVHAKFKTPANALLINMVLGIAALLTNSTADIIILSAFGALTMYIFSVVSLLVLRKKEPELHRPFHVPLYPLSPIVALVIASVALLAMTIYNPMLALIFFAILIGSFLLAMLLKRV</sequence>
<protein>
    <submittedName>
        <fullName evidence="7">Ethanolamine permease</fullName>
    </submittedName>
</protein>
<dbReference type="InterPro" id="IPR050367">
    <property type="entry name" value="APC_superfamily"/>
</dbReference>
<evidence type="ECO:0000256" key="1">
    <source>
        <dbReference type="ARBA" id="ARBA00004651"/>
    </source>
</evidence>
<keyword evidence="5 6" id="KW-0472">Membrane</keyword>
<feature type="transmembrane region" description="Helical" evidence="6">
    <location>
        <begin position="12"/>
        <end position="34"/>
    </location>
</feature>
<feature type="transmembrane region" description="Helical" evidence="6">
    <location>
        <begin position="89"/>
        <end position="113"/>
    </location>
</feature>
<feature type="transmembrane region" description="Helical" evidence="6">
    <location>
        <begin position="149"/>
        <end position="169"/>
    </location>
</feature>
<dbReference type="PIRSF" id="PIRSF006060">
    <property type="entry name" value="AA_transporter"/>
    <property type="match status" value="1"/>
</dbReference>
<keyword evidence="8" id="KW-1185">Reference proteome</keyword>
<keyword evidence="2" id="KW-1003">Cell membrane</keyword>
<dbReference type="AlphaFoldDB" id="A0A4Q5LYN1"/>
<evidence type="ECO:0000256" key="5">
    <source>
        <dbReference type="ARBA" id="ARBA00023136"/>
    </source>
</evidence>
<feature type="transmembrane region" description="Helical" evidence="6">
    <location>
        <begin position="223"/>
        <end position="246"/>
    </location>
</feature>
<feature type="transmembrane region" description="Helical" evidence="6">
    <location>
        <begin position="189"/>
        <end position="211"/>
    </location>
</feature>
<name>A0A4Q5LYN1_9BACT</name>
<evidence type="ECO:0000256" key="3">
    <source>
        <dbReference type="ARBA" id="ARBA00022692"/>
    </source>
</evidence>